<sequence>MTAVVDDRPDEIAALEARVAQLEAELALQARATNELVARAQEKLYWLERWHVDLDQVMARRGAQQLLEVTKRGRTVLRAVRRTKRRLSG</sequence>
<name>A0ABY5DUB8_9ACTN</name>
<proteinExistence type="predicted"/>
<accession>A0ABY5DUB8</accession>
<dbReference type="EMBL" id="CP098502">
    <property type="protein sequence ID" value="UTI65080.1"/>
    <property type="molecule type" value="Genomic_DNA"/>
</dbReference>
<reference evidence="1 2" key="1">
    <citation type="submission" date="2022-06" db="EMBL/GenBank/DDBJ databases">
        <title>Paraconexibacter antarcticus.</title>
        <authorList>
            <person name="Kim C.S."/>
        </authorList>
    </citation>
    <scope>NUCLEOTIDE SEQUENCE [LARGE SCALE GENOMIC DNA]</scope>
    <source>
        <strain evidence="1 2">02-257</strain>
    </source>
</reference>
<evidence type="ECO:0000313" key="1">
    <source>
        <dbReference type="EMBL" id="UTI65080.1"/>
    </source>
</evidence>
<dbReference type="RefSeq" id="WP_254571770.1">
    <property type="nucleotide sequence ID" value="NZ_CP098502.1"/>
</dbReference>
<keyword evidence="2" id="KW-1185">Reference proteome</keyword>
<protein>
    <submittedName>
        <fullName evidence="1">Uncharacterized protein</fullName>
    </submittedName>
</protein>
<evidence type="ECO:0000313" key="2">
    <source>
        <dbReference type="Proteomes" id="UP001056035"/>
    </source>
</evidence>
<dbReference type="Proteomes" id="UP001056035">
    <property type="component" value="Chromosome"/>
</dbReference>
<organism evidence="1 2">
    <name type="scientific">Paraconexibacter antarcticus</name>
    <dbReference type="NCBI Taxonomy" id="2949664"/>
    <lineage>
        <taxon>Bacteria</taxon>
        <taxon>Bacillati</taxon>
        <taxon>Actinomycetota</taxon>
        <taxon>Thermoleophilia</taxon>
        <taxon>Solirubrobacterales</taxon>
        <taxon>Paraconexibacteraceae</taxon>
        <taxon>Paraconexibacter</taxon>
    </lineage>
</organism>
<gene>
    <name evidence="1" type="ORF">NBH00_02455</name>
</gene>